<organism evidence="2 3">
    <name type="scientific">Candidatus Roizmanbacteria bacterium CG11_big_fil_rev_8_21_14_0_20_35_14</name>
    <dbReference type="NCBI Taxonomy" id="1974855"/>
    <lineage>
        <taxon>Bacteria</taxon>
        <taxon>Candidatus Roizmaniibacteriota</taxon>
    </lineage>
</organism>
<dbReference type="InterPro" id="IPR050177">
    <property type="entry name" value="Lipid_A_modif_metabolic_enz"/>
</dbReference>
<dbReference type="Proteomes" id="UP000229570">
    <property type="component" value="Unassembled WGS sequence"/>
</dbReference>
<dbReference type="EMBL" id="PCVL01000054">
    <property type="protein sequence ID" value="PIQ72296.1"/>
    <property type="molecule type" value="Genomic_DNA"/>
</dbReference>
<dbReference type="AlphaFoldDB" id="A0A2H0KM38"/>
<proteinExistence type="predicted"/>
<sequence length="383" mass="43808">MKILITGGAGFLGLHLAKYFSEHFVGNKDFCSLLDIAEFDKKEYPKNCHFIKADIRNSTLMYQYIKSMDYVIHAAAALPLWKEKDIFDINVGGTKNILEASFKNKVKRVIYVSSTAVYGVPKKHPIYENDRRVGVGSYGQSKIEAENLCFSYIKKGLNVTIIRPKTFLGTHRLGVFEILFDWIHDGKKIPVVGSGNNRYQLLDVDDLVEAIYLFVVRSGHPQGVQRQQGHPKGDLIYNGAFNIGAEKFTTVKKDLEKVFIYASSERSESRSHNKNSSRQARTISKVFPTPAFFVKKALWLFEKLKLSPLYQWVYDTADKDSFVSVKRLTETLNWHPKYSNSDALIKAYRWYFKNYKEIKSRGSGVTHTVGWKQGILGLIKKTM</sequence>
<gene>
    <name evidence="2" type="ORF">COV86_03765</name>
</gene>
<evidence type="ECO:0000313" key="3">
    <source>
        <dbReference type="Proteomes" id="UP000229570"/>
    </source>
</evidence>
<name>A0A2H0KM38_9BACT</name>
<dbReference type="InterPro" id="IPR001509">
    <property type="entry name" value="Epimerase_deHydtase"/>
</dbReference>
<evidence type="ECO:0000313" key="2">
    <source>
        <dbReference type="EMBL" id="PIQ72296.1"/>
    </source>
</evidence>
<dbReference type="Pfam" id="PF01370">
    <property type="entry name" value="Epimerase"/>
    <property type="match status" value="1"/>
</dbReference>
<reference evidence="2 3" key="1">
    <citation type="submission" date="2017-09" db="EMBL/GenBank/DDBJ databases">
        <title>Depth-based differentiation of microbial function through sediment-hosted aquifers and enrichment of novel symbionts in the deep terrestrial subsurface.</title>
        <authorList>
            <person name="Probst A.J."/>
            <person name="Ladd B."/>
            <person name="Jarett J.K."/>
            <person name="Geller-Mcgrath D.E."/>
            <person name="Sieber C.M."/>
            <person name="Emerson J.B."/>
            <person name="Anantharaman K."/>
            <person name="Thomas B.C."/>
            <person name="Malmstrom R."/>
            <person name="Stieglmeier M."/>
            <person name="Klingl A."/>
            <person name="Woyke T."/>
            <person name="Ryan C.M."/>
            <person name="Banfield J.F."/>
        </authorList>
    </citation>
    <scope>NUCLEOTIDE SEQUENCE [LARGE SCALE GENOMIC DNA]</scope>
    <source>
        <strain evidence="2">CG11_big_fil_rev_8_21_14_0_20_35_14</strain>
    </source>
</reference>
<protein>
    <submittedName>
        <fullName evidence="2">Epimerase</fullName>
    </submittedName>
</protein>
<feature type="domain" description="NAD-dependent epimerase/dehydratase" evidence="1">
    <location>
        <begin position="3"/>
        <end position="217"/>
    </location>
</feature>
<evidence type="ECO:0000259" key="1">
    <source>
        <dbReference type="Pfam" id="PF01370"/>
    </source>
</evidence>
<comment type="caution">
    <text evidence="2">The sequence shown here is derived from an EMBL/GenBank/DDBJ whole genome shotgun (WGS) entry which is preliminary data.</text>
</comment>
<dbReference type="PANTHER" id="PTHR43245">
    <property type="entry name" value="BIFUNCTIONAL POLYMYXIN RESISTANCE PROTEIN ARNA"/>
    <property type="match status" value="1"/>
</dbReference>
<dbReference type="Gene3D" id="3.40.50.720">
    <property type="entry name" value="NAD(P)-binding Rossmann-like Domain"/>
    <property type="match status" value="1"/>
</dbReference>
<dbReference type="SUPFAM" id="SSF51735">
    <property type="entry name" value="NAD(P)-binding Rossmann-fold domains"/>
    <property type="match status" value="1"/>
</dbReference>
<dbReference type="InterPro" id="IPR036291">
    <property type="entry name" value="NAD(P)-bd_dom_sf"/>
</dbReference>
<accession>A0A2H0KM38</accession>